<name>A0A3S0TQM9_9BACI</name>
<dbReference type="Gene3D" id="1.10.760.20">
    <property type="entry name" value="Protein of unknown function DUF3243"/>
    <property type="match status" value="1"/>
</dbReference>
<evidence type="ECO:0000313" key="2">
    <source>
        <dbReference type="Proteomes" id="UP000267430"/>
    </source>
</evidence>
<evidence type="ECO:0000313" key="1">
    <source>
        <dbReference type="EMBL" id="RUQ24255.1"/>
    </source>
</evidence>
<dbReference type="AlphaFoldDB" id="A0A3S0TQM9"/>
<proteinExistence type="predicted"/>
<dbReference type="RefSeq" id="WP_126867288.1">
    <property type="nucleotide sequence ID" value="NZ_JAUSTX010000012.1"/>
</dbReference>
<comment type="caution">
    <text evidence="1">The sequence shown here is derived from an EMBL/GenBank/DDBJ whole genome shotgun (WGS) entry which is preliminary data.</text>
</comment>
<dbReference type="InterPro" id="IPR021637">
    <property type="entry name" value="DUF3243"/>
</dbReference>
<dbReference type="Pfam" id="PF11588">
    <property type="entry name" value="DUF3243"/>
    <property type="match status" value="1"/>
</dbReference>
<dbReference type="OrthoDB" id="2418090at2"/>
<accession>A0A3S0TQM9</accession>
<reference evidence="1 2" key="1">
    <citation type="submission" date="2018-12" db="EMBL/GenBank/DDBJ databases">
        <title>Bacillus chawlae sp. nov., Bacillus glennii sp. nov., and Bacillus saganii sp. nov. Isolated from the Vehicle Assembly Building at Kennedy Space Center where the Viking Spacecraft were Assembled.</title>
        <authorList>
            <person name="Seuylemezian A."/>
            <person name="Vaishampayan P."/>
        </authorList>
    </citation>
    <scope>NUCLEOTIDE SEQUENCE [LARGE SCALE GENOMIC DNA]</scope>
    <source>
        <strain evidence="1 2">L5</strain>
    </source>
</reference>
<dbReference type="EMBL" id="RYZZ01000052">
    <property type="protein sequence ID" value="RUQ24255.1"/>
    <property type="molecule type" value="Genomic_DNA"/>
</dbReference>
<dbReference type="Proteomes" id="UP000267430">
    <property type="component" value="Unassembled WGS sequence"/>
</dbReference>
<keyword evidence="2" id="KW-1185">Reference proteome</keyword>
<sequence length="113" mass="13253">MAEKEHIVLKNGTVHTENVDEALRKIEPEKVDEILSNFENFKSYLDKRLDIMKKVGLEEEQLANTAEKVADYLADKIEPKNREEKLLQELWKVGNDEERHKLAHMLVKLVDKQ</sequence>
<organism evidence="1 2">
    <name type="scientific">Peribacillus cavernae</name>
    <dbReference type="NCBI Taxonomy" id="1674310"/>
    <lineage>
        <taxon>Bacteria</taxon>
        <taxon>Bacillati</taxon>
        <taxon>Bacillota</taxon>
        <taxon>Bacilli</taxon>
        <taxon>Bacillales</taxon>
        <taxon>Bacillaceae</taxon>
        <taxon>Peribacillus</taxon>
    </lineage>
</organism>
<protein>
    <submittedName>
        <fullName evidence="1">DUF3243 domain-containing protein</fullName>
    </submittedName>
</protein>
<dbReference type="InterPro" id="IPR038292">
    <property type="entry name" value="YmfJ/YflH_sf"/>
</dbReference>
<gene>
    <name evidence="1" type="ORF">ELQ35_21865</name>
</gene>